<dbReference type="PANTHER" id="PTHR43280:SF2">
    <property type="entry name" value="HTH-TYPE TRANSCRIPTIONAL REGULATOR EXSA"/>
    <property type="match status" value="1"/>
</dbReference>
<keyword evidence="1" id="KW-0805">Transcription regulation</keyword>
<dbReference type="InterPro" id="IPR018060">
    <property type="entry name" value="HTH_AraC"/>
</dbReference>
<feature type="domain" description="HTH araC/xylS-type" evidence="4">
    <location>
        <begin position="188"/>
        <end position="286"/>
    </location>
</feature>
<dbReference type="Pfam" id="PF02311">
    <property type="entry name" value="AraC_binding"/>
    <property type="match status" value="1"/>
</dbReference>
<dbReference type="InterPro" id="IPR037923">
    <property type="entry name" value="HTH-like"/>
</dbReference>
<dbReference type="InterPro" id="IPR014710">
    <property type="entry name" value="RmlC-like_jellyroll"/>
</dbReference>
<reference evidence="5 6" key="1">
    <citation type="submission" date="2020-08" db="EMBL/GenBank/DDBJ databases">
        <title>Cohnella phylogeny.</title>
        <authorList>
            <person name="Dunlap C."/>
        </authorList>
    </citation>
    <scope>NUCLEOTIDE SEQUENCE [LARGE SCALE GENOMIC DNA]</scope>
    <source>
        <strain evidence="5 6">DSM 28246</strain>
    </source>
</reference>
<evidence type="ECO:0000256" key="1">
    <source>
        <dbReference type="ARBA" id="ARBA00023015"/>
    </source>
</evidence>
<accession>A0A7X0RWJ0</accession>
<comment type="caution">
    <text evidence="5">The sequence shown here is derived from an EMBL/GenBank/DDBJ whole genome shotgun (WGS) entry which is preliminary data.</text>
</comment>
<dbReference type="Gene3D" id="1.10.10.60">
    <property type="entry name" value="Homeodomain-like"/>
    <property type="match status" value="2"/>
</dbReference>
<name>A0A7X0RWJ0_9BACL</name>
<dbReference type="GO" id="GO:0043565">
    <property type="term" value="F:sequence-specific DNA binding"/>
    <property type="evidence" value="ECO:0007669"/>
    <property type="project" value="InterPro"/>
</dbReference>
<sequence>MNPMPKRRFSDDPLFPFDIVHRDTKSPETELPDHLHDRYEIVYIHQGKGTFFIDQSFFEMRPGDLFVIPGNTIHRAFPDGVDRITSTAVFFAPPLLRQPALGDGYACMRIFEQARREHRYRLPGTPSAEIERLLDAIQKELRDQASGYRQAVLLELHRLLLALNRMTGPAARRDAEEEVKRVGPHWMQEMLRHIDRHPGGELSLSSLSERAAVTPAHFSRVFKQLTGMNVTAYVNAKRIAYAKEQLVASDDSVDVIATRSGYESLPHFHRMFKQLSGQTPAAFKRSRTMRADQARADRIQID</sequence>
<dbReference type="SMART" id="SM00342">
    <property type="entry name" value="HTH_ARAC"/>
    <property type="match status" value="1"/>
</dbReference>
<dbReference type="InterPro" id="IPR003313">
    <property type="entry name" value="AraC-bd"/>
</dbReference>
<dbReference type="AlphaFoldDB" id="A0A7X0RWJ0"/>
<dbReference type="SUPFAM" id="SSF46689">
    <property type="entry name" value="Homeodomain-like"/>
    <property type="match status" value="2"/>
</dbReference>
<evidence type="ECO:0000256" key="2">
    <source>
        <dbReference type="ARBA" id="ARBA00023125"/>
    </source>
</evidence>
<keyword evidence="3" id="KW-0804">Transcription</keyword>
<gene>
    <name evidence="5" type="ORF">H7C19_30060</name>
</gene>
<evidence type="ECO:0000313" key="6">
    <source>
        <dbReference type="Proteomes" id="UP000547209"/>
    </source>
</evidence>
<dbReference type="PANTHER" id="PTHR43280">
    <property type="entry name" value="ARAC-FAMILY TRANSCRIPTIONAL REGULATOR"/>
    <property type="match status" value="1"/>
</dbReference>
<keyword evidence="2" id="KW-0238">DNA-binding</keyword>
<proteinExistence type="predicted"/>
<dbReference type="EMBL" id="JACJVP010000058">
    <property type="protein sequence ID" value="MBB6674931.1"/>
    <property type="molecule type" value="Genomic_DNA"/>
</dbReference>
<dbReference type="RefSeq" id="WP_185672791.1">
    <property type="nucleotide sequence ID" value="NZ_JACJVP010000058.1"/>
</dbReference>
<dbReference type="SUPFAM" id="SSF51215">
    <property type="entry name" value="Regulatory protein AraC"/>
    <property type="match status" value="1"/>
</dbReference>
<dbReference type="Proteomes" id="UP000547209">
    <property type="component" value="Unassembled WGS sequence"/>
</dbReference>
<organism evidence="5 6">
    <name type="scientific">Cohnella nanjingensis</name>
    <dbReference type="NCBI Taxonomy" id="1387779"/>
    <lineage>
        <taxon>Bacteria</taxon>
        <taxon>Bacillati</taxon>
        <taxon>Bacillota</taxon>
        <taxon>Bacilli</taxon>
        <taxon>Bacillales</taxon>
        <taxon>Paenibacillaceae</taxon>
        <taxon>Cohnella</taxon>
    </lineage>
</organism>
<protein>
    <submittedName>
        <fullName evidence="5">AraC family transcriptional regulator</fullName>
    </submittedName>
</protein>
<dbReference type="Pfam" id="PF12833">
    <property type="entry name" value="HTH_18"/>
    <property type="match status" value="1"/>
</dbReference>
<dbReference type="GO" id="GO:0003700">
    <property type="term" value="F:DNA-binding transcription factor activity"/>
    <property type="evidence" value="ECO:0007669"/>
    <property type="project" value="InterPro"/>
</dbReference>
<evidence type="ECO:0000259" key="4">
    <source>
        <dbReference type="PROSITE" id="PS01124"/>
    </source>
</evidence>
<dbReference type="InterPro" id="IPR018062">
    <property type="entry name" value="HTH_AraC-typ_CS"/>
</dbReference>
<dbReference type="PROSITE" id="PS00041">
    <property type="entry name" value="HTH_ARAC_FAMILY_1"/>
    <property type="match status" value="1"/>
</dbReference>
<evidence type="ECO:0000313" key="5">
    <source>
        <dbReference type="EMBL" id="MBB6674931.1"/>
    </source>
</evidence>
<evidence type="ECO:0000256" key="3">
    <source>
        <dbReference type="ARBA" id="ARBA00023163"/>
    </source>
</evidence>
<dbReference type="Gene3D" id="2.60.120.10">
    <property type="entry name" value="Jelly Rolls"/>
    <property type="match status" value="1"/>
</dbReference>
<dbReference type="PROSITE" id="PS01124">
    <property type="entry name" value="HTH_ARAC_FAMILY_2"/>
    <property type="match status" value="1"/>
</dbReference>
<keyword evidence="6" id="KW-1185">Reference proteome</keyword>
<dbReference type="InterPro" id="IPR009057">
    <property type="entry name" value="Homeodomain-like_sf"/>
</dbReference>